<dbReference type="STRING" id="1123269.NX02_25955"/>
<dbReference type="EMBL" id="CP006644">
    <property type="protein sequence ID" value="AHE56793.1"/>
    <property type="molecule type" value="Genomic_DNA"/>
</dbReference>
<evidence type="ECO:0000313" key="4">
    <source>
        <dbReference type="EMBL" id="AHE56793.1"/>
    </source>
</evidence>
<keyword evidence="1" id="KW-0328">Glycosyltransferase</keyword>
<dbReference type="InterPro" id="IPR000836">
    <property type="entry name" value="PRTase_dom"/>
</dbReference>
<dbReference type="eggNOG" id="COG2236">
    <property type="taxonomic scope" value="Bacteria"/>
</dbReference>
<dbReference type="Gene3D" id="3.40.50.2020">
    <property type="match status" value="1"/>
</dbReference>
<dbReference type="Pfam" id="PF00156">
    <property type="entry name" value="Pribosyltran"/>
    <property type="match status" value="1"/>
</dbReference>
<dbReference type="AlphaFoldDB" id="W0AKG1"/>
<accession>W0AKG1</accession>
<feature type="domain" description="Phosphoribosyltransferase" evidence="3">
    <location>
        <begin position="14"/>
        <end position="155"/>
    </location>
</feature>
<evidence type="ECO:0000313" key="5">
    <source>
        <dbReference type="Proteomes" id="UP000018851"/>
    </source>
</evidence>
<dbReference type="GO" id="GO:0016757">
    <property type="term" value="F:glycosyltransferase activity"/>
    <property type="evidence" value="ECO:0007669"/>
    <property type="project" value="UniProtKB-KW"/>
</dbReference>
<dbReference type="SUPFAM" id="SSF53271">
    <property type="entry name" value="PRTase-like"/>
    <property type="match status" value="1"/>
</dbReference>
<evidence type="ECO:0000256" key="2">
    <source>
        <dbReference type="ARBA" id="ARBA00022679"/>
    </source>
</evidence>
<dbReference type="PATRIC" id="fig|1123269.5.peg.5090"/>
<dbReference type="Proteomes" id="UP000018851">
    <property type="component" value="Chromosome"/>
</dbReference>
<evidence type="ECO:0000259" key="3">
    <source>
        <dbReference type="Pfam" id="PF00156"/>
    </source>
</evidence>
<organism evidence="4 5">
    <name type="scientific">Sphingomonas sanxanigenens DSM 19645 = NX02</name>
    <dbReference type="NCBI Taxonomy" id="1123269"/>
    <lineage>
        <taxon>Bacteria</taxon>
        <taxon>Pseudomonadati</taxon>
        <taxon>Pseudomonadota</taxon>
        <taxon>Alphaproteobacteria</taxon>
        <taxon>Sphingomonadales</taxon>
        <taxon>Sphingomonadaceae</taxon>
        <taxon>Sphingomonas</taxon>
    </lineage>
</organism>
<dbReference type="PANTHER" id="PTHR43363">
    <property type="entry name" value="HYPOXANTHINE PHOSPHORIBOSYLTRANSFERASE"/>
    <property type="match status" value="1"/>
</dbReference>
<dbReference type="HOGENOM" id="CLU_1546628_0_0_5"/>
<keyword evidence="5" id="KW-1185">Reference proteome</keyword>
<proteinExistence type="predicted"/>
<dbReference type="InterPro" id="IPR029057">
    <property type="entry name" value="PRTase-like"/>
</dbReference>
<sequence>MWPPMPDFAPITHETFVADVLAIAATLADDDWKPHWLVGVGRGGLVPGAYLSQATGIQLLSVDVSSRHISFADELLEKLAAETRAGQRLLIVDDINDSGKTIGYLRRAIGEAGGVPDHVRVAVLINNIRSQAHVDYCSRTIDRASDKRWFVFPWEALAPETRLVEDAADVPERLA</sequence>
<dbReference type="PANTHER" id="PTHR43363:SF1">
    <property type="entry name" value="HYPOXANTHINE-GUANINE PHOSPHORIBOSYLTRANSFERASE"/>
    <property type="match status" value="1"/>
</dbReference>
<keyword evidence="2" id="KW-0808">Transferase</keyword>
<dbReference type="KEGG" id="ssan:NX02_25955"/>
<evidence type="ECO:0000256" key="1">
    <source>
        <dbReference type="ARBA" id="ARBA00022676"/>
    </source>
</evidence>
<reference evidence="4 5" key="1">
    <citation type="submission" date="2013-07" db="EMBL/GenBank/DDBJ databases">
        <title>Completed genome of Sphingomonas sanxanigenens NX02.</title>
        <authorList>
            <person name="Ma T."/>
            <person name="Huang H."/>
            <person name="Wu M."/>
            <person name="Li X."/>
            <person name="Li G."/>
        </authorList>
    </citation>
    <scope>NUCLEOTIDE SEQUENCE [LARGE SCALE GENOMIC DNA]</scope>
    <source>
        <strain evidence="4 5">NX02</strain>
    </source>
</reference>
<dbReference type="CDD" id="cd06223">
    <property type="entry name" value="PRTases_typeI"/>
    <property type="match status" value="1"/>
</dbReference>
<name>W0AKG1_9SPHN</name>
<gene>
    <name evidence="4" type="ORF">NX02_25955</name>
</gene>
<protein>
    <recommendedName>
        <fullName evidence="3">Phosphoribosyltransferase domain-containing protein</fullName>
    </recommendedName>
</protein>